<dbReference type="Pfam" id="PF01883">
    <property type="entry name" value="FeS_assembly_P"/>
    <property type="match status" value="1"/>
</dbReference>
<feature type="domain" description="MIP18 family-like" evidence="1">
    <location>
        <begin position="5"/>
        <end position="84"/>
    </location>
</feature>
<dbReference type="KEGG" id="rlc:K227x_21290"/>
<dbReference type="EMBL" id="CP036525">
    <property type="protein sequence ID" value="QDT03744.1"/>
    <property type="molecule type" value="Genomic_DNA"/>
</dbReference>
<name>A0A517N9D6_9BACT</name>
<reference evidence="2 3" key="1">
    <citation type="submission" date="2019-02" db="EMBL/GenBank/DDBJ databases">
        <title>Deep-cultivation of Planctomycetes and their phenomic and genomic characterization uncovers novel biology.</title>
        <authorList>
            <person name="Wiegand S."/>
            <person name="Jogler M."/>
            <person name="Boedeker C."/>
            <person name="Pinto D."/>
            <person name="Vollmers J."/>
            <person name="Rivas-Marin E."/>
            <person name="Kohn T."/>
            <person name="Peeters S.H."/>
            <person name="Heuer A."/>
            <person name="Rast P."/>
            <person name="Oberbeckmann S."/>
            <person name="Bunk B."/>
            <person name="Jeske O."/>
            <person name="Meyerdierks A."/>
            <person name="Storesund J.E."/>
            <person name="Kallscheuer N."/>
            <person name="Luecker S."/>
            <person name="Lage O.M."/>
            <person name="Pohl T."/>
            <person name="Merkel B.J."/>
            <person name="Hornburger P."/>
            <person name="Mueller R.-W."/>
            <person name="Bruemmer F."/>
            <person name="Labrenz M."/>
            <person name="Spormann A.M."/>
            <person name="Op den Camp H."/>
            <person name="Overmann J."/>
            <person name="Amann R."/>
            <person name="Jetten M.S.M."/>
            <person name="Mascher T."/>
            <person name="Medema M.H."/>
            <person name="Devos D.P."/>
            <person name="Kaster A.-K."/>
            <person name="Ovreas L."/>
            <person name="Rohde M."/>
            <person name="Galperin M.Y."/>
            <person name="Jogler C."/>
        </authorList>
    </citation>
    <scope>NUCLEOTIDE SEQUENCE [LARGE SCALE GENOMIC DNA]</scope>
    <source>
        <strain evidence="2 3">K22_7</strain>
    </source>
</reference>
<dbReference type="PANTHER" id="PTHR42831">
    <property type="entry name" value="FE-S PROTEIN MATURATION AUXILIARY FACTOR YITW"/>
    <property type="match status" value="1"/>
</dbReference>
<dbReference type="InterPro" id="IPR034904">
    <property type="entry name" value="FSCA_dom_sf"/>
</dbReference>
<dbReference type="PANTHER" id="PTHR42831:SF1">
    <property type="entry name" value="FE-S PROTEIN MATURATION AUXILIARY FACTOR YITW"/>
    <property type="match status" value="1"/>
</dbReference>
<organism evidence="2 3">
    <name type="scientific">Rubripirellula lacrimiformis</name>
    <dbReference type="NCBI Taxonomy" id="1930273"/>
    <lineage>
        <taxon>Bacteria</taxon>
        <taxon>Pseudomonadati</taxon>
        <taxon>Planctomycetota</taxon>
        <taxon>Planctomycetia</taxon>
        <taxon>Pirellulales</taxon>
        <taxon>Pirellulaceae</taxon>
        <taxon>Rubripirellula</taxon>
    </lineage>
</organism>
<dbReference type="InterPro" id="IPR002744">
    <property type="entry name" value="MIP18-like"/>
</dbReference>
<evidence type="ECO:0000313" key="2">
    <source>
        <dbReference type="EMBL" id="QDT03744.1"/>
    </source>
</evidence>
<evidence type="ECO:0000259" key="1">
    <source>
        <dbReference type="Pfam" id="PF01883"/>
    </source>
</evidence>
<dbReference type="AlphaFoldDB" id="A0A517N9D6"/>
<dbReference type="Proteomes" id="UP000318538">
    <property type="component" value="Chromosome"/>
</dbReference>
<keyword evidence="3" id="KW-1185">Reference proteome</keyword>
<protein>
    <recommendedName>
        <fullName evidence="1">MIP18 family-like domain-containing protein</fullName>
    </recommendedName>
</protein>
<dbReference type="SUPFAM" id="SSF117916">
    <property type="entry name" value="Fe-S cluster assembly (FSCA) domain-like"/>
    <property type="match status" value="1"/>
</dbReference>
<accession>A0A517N9D6</accession>
<dbReference type="RefSeq" id="WP_145169358.1">
    <property type="nucleotide sequence ID" value="NZ_CP036525.1"/>
</dbReference>
<dbReference type="Gene3D" id="3.30.300.130">
    <property type="entry name" value="Fe-S cluster assembly (FSCA)"/>
    <property type="match status" value="1"/>
</dbReference>
<dbReference type="InterPro" id="IPR052339">
    <property type="entry name" value="Fe-S_Maturation_MIP18"/>
</dbReference>
<gene>
    <name evidence="2" type="ORF">K227x_21290</name>
</gene>
<sequence>MALAEDKVREALKQVIDPELYVNIVDLGLIYVVAVGDEKEDGRHDVNIEMTMTSPMCPAGPQLVAGTKGAAEGLDEVDLCEVKVVMEPPWSQDMMSDDARDHLGIF</sequence>
<dbReference type="OrthoDB" id="9805360at2"/>
<evidence type="ECO:0000313" key="3">
    <source>
        <dbReference type="Proteomes" id="UP000318538"/>
    </source>
</evidence>
<proteinExistence type="predicted"/>